<evidence type="ECO:0000313" key="1">
    <source>
        <dbReference type="EMBL" id="SDH15657.1"/>
    </source>
</evidence>
<gene>
    <name evidence="1" type="ORF">SAMN05216377_119135</name>
</gene>
<dbReference type="Proteomes" id="UP000198967">
    <property type="component" value="Unassembled WGS sequence"/>
</dbReference>
<name>A0A1G8A476_PSEOR</name>
<sequence length="93" mass="10385">MDGGLALEVETVPTLVRFEDGRETGRIVGWLREQWQDFTGVPELGAELPEHRPGCGSRTLDPDLADALLVRAKEGSLRSRRLQIAELEDELED</sequence>
<dbReference type="RefSeq" id="WP_218130000.1">
    <property type="nucleotide sequence ID" value="NZ_FNBE01000019.1"/>
</dbReference>
<reference evidence="1 2" key="1">
    <citation type="submission" date="2016-10" db="EMBL/GenBank/DDBJ databases">
        <authorList>
            <person name="de Groot N.N."/>
        </authorList>
    </citation>
    <scope>NUCLEOTIDE SEQUENCE [LARGE SCALE GENOMIC DNA]</scope>
    <source>
        <strain evidence="1 2">CGMCC 4.3143</strain>
    </source>
</reference>
<dbReference type="EMBL" id="FNBE01000019">
    <property type="protein sequence ID" value="SDH15657.1"/>
    <property type="molecule type" value="Genomic_DNA"/>
</dbReference>
<dbReference type="STRING" id="366584.SAMN05216377_119135"/>
<protein>
    <recommendedName>
        <fullName evidence="3">Thioredoxin</fullName>
    </recommendedName>
</protein>
<keyword evidence="2" id="KW-1185">Reference proteome</keyword>
<dbReference type="AlphaFoldDB" id="A0A1G8A476"/>
<evidence type="ECO:0000313" key="2">
    <source>
        <dbReference type="Proteomes" id="UP000198967"/>
    </source>
</evidence>
<accession>A0A1G8A476</accession>
<evidence type="ECO:0008006" key="3">
    <source>
        <dbReference type="Google" id="ProtNLM"/>
    </source>
</evidence>
<organism evidence="1 2">
    <name type="scientific">Pseudonocardia oroxyli</name>
    <dbReference type="NCBI Taxonomy" id="366584"/>
    <lineage>
        <taxon>Bacteria</taxon>
        <taxon>Bacillati</taxon>
        <taxon>Actinomycetota</taxon>
        <taxon>Actinomycetes</taxon>
        <taxon>Pseudonocardiales</taxon>
        <taxon>Pseudonocardiaceae</taxon>
        <taxon>Pseudonocardia</taxon>
    </lineage>
</organism>
<proteinExistence type="predicted"/>